<dbReference type="EMBL" id="MLJW01005340">
    <property type="protein sequence ID" value="OIQ68388.1"/>
    <property type="molecule type" value="Genomic_DNA"/>
</dbReference>
<dbReference type="AlphaFoldDB" id="A0A1J5PLD7"/>
<proteinExistence type="predicted"/>
<name>A0A1J5PLD7_9ZZZZ</name>
<accession>A0A1J5PLD7</accession>
<comment type="caution">
    <text evidence="1">The sequence shown here is derived from an EMBL/GenBank/DDBJ whole genome shotgun (WGS) entry which is preliminary data.</text>
</comment>
<reference evidence="1" key="1">
    <citation type="submission" date="2016-10" db="EMBL/GenBank/DDBJ databases">
        <title>Sequence of Gallionella enrichment culture.</title>
        <authorList>
            <person name="Poehlein A."/>
            <person name="Muehling M."/>
            <person name="Daniel R."/>
        </authorList>
    </citation>
    <scope>NUCLEOTIDE SEQUENCE</scope>
</reference>
<gene>
    <name evidence="1" type="ORF">GALL_500210</name>
</gene>
<organism evidence="1">
    <name type="scientific">mine drainage metagenome</name>
    <dbReference type="NCBI Taxonomy" id="410659"/>
    <lineage>
        <taxon>unclassified sequences</taxon>
        <taxon>metagenomes</taxon>
        <taxon>ecological metagenomes</taxon>
    </lineage>
</organism>
<protein>
    <submittedName>
        <fullName evidence="1">Uncharacterized protein</fullName>
    </submittedName>
</protein>
<sequence>MMPLCTSASTPLDSIGCALCVAGAPCVAQRVWQMPVAAVSPAACARRSATRCVVRRRRIAPPSSTASPHES</sequence>
<evidence type="ECO:0000313" key="1">
    <source>
        <dbReference type="EMBL" id="OIQ68388.1"/>
    </source>
</evidence>